<keyword evidence="9 12" id="KW-1015">Disulfide bond</keyword>
<comment type="catalytic activity">
    <reaction evidence="10 13">
        <text>cutin + H2O = cutin monomers.</text>
        <dbReference type="EC" id="3.1.1.74"/>
    </reaction>
</comment>
<sequence length="194" mass="21160">KRQAWTGMWSQELSYTGCRPVIFIWARETLAPGNIGITIGPSLSNGLKAYFGVQNVVTEGVNYLGLPETNYDAGGGPPVGIWEMQQLLTEAATYCPTSKIVASGYSQGAAITHRAIEGVSQYVRDRIAGVVTFGDTQATQDGGRIIGYPPERTLIICNYGDIICSGYMWVVPVHFYYMQRVPEGLAFLIARILA</sequence>
<dbReference type="InterPro" id="IPR000675">
    <property type="entry name" value="Cutinase/axe"/>
</dbReference>
<dbReference type="Proteomes" id="UP001239445">
    <property type="component" value="Unassembled WGS sequence"/>
</dbReference>
<dbReference type="InterPro" id="IPR029058">
    <property type="entry name" value="AB_hydrolase_fold"/>
</dbReference>
<keyword evidence="15" id="KW-1185">Reference proteome</keyword>
<evidence type="ECO:0000313" key="14">
    <source>
        <dbReference type="EMBL" id="KAK1752719.1"/>
    </source>
</evidence>
<comment type="caution">
    <text evidence="14">The sequence shown here is derived from an EMBL/GenBank/DDBJ whole genome shotgun (WGS) entry which is preliminary data.</text>
</comment>
<comment type="function">
    <text evidence="13">Catalyzes the hydrolysis of complex carboxylic polyesters found in the cell wall of plants. Degrades cutin, a macromolecule that forms the structure of the plant cuticle.</text>
</comment>
<dbReference type="GO" id="GO:0016052">
    <property type="term" value="P:carbohydrate catabolic process"/>
    <property type="evidence" value="ECO:0007669"/>
    <property type="project" value="TreeGrafter"/>
</dbReference>
<evidence type="ECO:0000256" key="7">
    <source>
        <dbReference type="ARBA" id="ARBA00022801"/>
    </source>
</evidence>
<evidence type="ECO:0000313" key="15">
    <source>
        <dbReference type="Proteomes" id="UP001239445"/>
    </source>
</evidence>
<comment type="subcellular location">
    <subcellularLocation>
        <location evidence="1 13">Secreted</location>
    </subcellularLocation>
</comment>
<name>A0AAJ0B8H9_9PEZI</name>
<keyword evidence="7 13" id="KW-0378">Hydrolase</keyword>
<keyword evidence="8" id="KW-0843">Virulence</keyword>
<evidence type="ECO:0000256" key="12">
    <source>
        <dbReference type="PIRSR" id="PIRSR611150-2"/>
    </source>
</evidence>
<dbReference type="PROSITE" id="PS00155">
    <property type="entry name" value="CUTINASE_1"/>
    <property type="match status" value="1"/>
</dbReference>
<feature type="active site" description="Nucleophile" evidence="11">
    <location>
        <position position="106"/>
    </location>
</feature>
<evidence type="ECO:0000256" key="11">
    <source>
        <dbReference type="PIRSR" id="PIRSR611150-1"/>
    </source>
</evidence>
<dbReference type="GO" id="GO:0005576">
    <property type="term" value="C:extracellular region"/>
    <property type="evidence" value="ECO:0007669"/>
    <property type="project" value="UniProtKB-SubCell"/>
</dbReference>
<organism evidence="14 15">
    <name type="scientific">Echria macrotheca</name>
    <dbReference type="NCBI Taxonomy" id="438768"/>
    <lineage>
        <taxon>Eukaryota</taxon>
        <taxon>Fungi</taxon>
        <taxon>Dikarya</taxon>
        <taxon>Ascomycota</taxon>
        <taxon>Pezizomycotina</taxon>
        <taxon>Sordariomycetes</taxon>
        <taxon>Sordariomycetidae</taxon>
        <taxon>Sordariales</taxon>
        <taxon>Schizotheciaceae</taxon>
        <taxon>Echria</taxon>
    </lineage>
</organism>
<feature type="disulfide bond" evidence="12">
    <location>
        <begin position="18"/>
        <end position="95"/>
    </location>
</feature>
<feature type="active site" evidence="11">
    <location>
        <position position="161"/>
    </location>
</feature>
<dbReference type="AlphaFoldDB" id="A0AAJ0B8H9"/>
<feature type="non-terminal residue" evidence="14">
    <location>
        <position position="194"/>
    </location>
</feature>
<evidence type="ECO:0000256" key="6">
    <source>
        <dbReference type="ARBA" id="ARBA00022729"/>
    </source>
</evidence>
<feature type="active site" description="Proton donor/acceptor" evidence="11">
    <location>
        <position position="174"/>
    </location>
</feature>
<dbReference type="PRINTS" id="PR00129">
    <property type="entry name" value="CUTINASE"/>
</dbReference>
<dbReference type="EMBL" id="MU839839">
    <property type="protein sequence ID" value="KAK1752719.1"/>
    <property type="molecule type" value="Genomic_DNA"/>
</dbReference>
<dbReference type="Pfam" id="PF01083">
    <property type="entry name" value="Cutinase"/>
    <property type="match status" value="1"/>
</dbReference>
<comment type="similarity">
    <text evidence="2 13">Belongs to the cutinase family.</text>
</comment>
<accession>A0AAJ0B8H9</accession>
<evidence type="ECO:0000256" key="13">
    <source>
        <dbReference type="RuleBase" id="RU361263"/>
    </source>
</evidence>
<dbReference type="InterPro" id="IPR043580">
    <property type="entry name" value="CUTINASE_1"/>
</dbReference>
<dbReference type="SMART" id="SM01110">
    <property type="entry name" value="Cutinase"/>
    <property type="match status" value="1"/>
</dbReference>
<dbReference type="EC" id="3.1.1.74" evidence="3 13"/>
<evidence type="ECO:0000256" key="4">
    <source>
        <dbReference type="ARBA" id="ARBA00022487"/>
    </source>
</evidence>
<evidence type="ECO:0000256" key="8">
    <source>
        <dbReference type="ARBA" id="ARBA00023026"/>
    </source>
</evidence>
<dbReference type="Gene3D" id="3.40.50.1820">
    <property type="entry name" value="alpha/beta hydrolase"/>
    <property type="match status" value="1"/>
</dbReference>
<dbReference type="PANTHER" id="PTHR48250:SF3">
    <property type="entry name" value="CUTINASE 1-RELATED"/>
    <property type="match status" value="1"/>
</dbReference>
<dbReference type="InterPro" id="IPR011150">
    <property type="entry name" value="Cutinase_monf"/>
</dbReference>
<proteinExistence type="inferred from homology"/>
<evidence type="ECO:0000256" key="9">
    <source>
        <dbReference type="ARBA" id="ARBA00023157"/>
    </source>
</evidence>
<dbReference type="SUPFAM" id="SSF53474">
    <property type="entry name" value="alpha/beta-Hydrolases"/>
    <property type="match status" value="1"/>
</dbReference>
<keyword evidence="4 13" id="KW-0719">Serine esterase</keyword>
<evidence type="ECO:0000256" key="2">
    <source>
        <dbReference type="ARBA" id="ARBA00007534"/>
    </source>
</evidence>
<keyword evidence="5 13" id="KW-0964">Secreted</keyword>
<feature type="non-terminal residue" evidence="14">
    <location>
        <position position="1"/>
    </location>
</feature>
<feature type="disulfide bond" evidence="12">
    <location>
        <begin position="157"/>
        <end position="164"/>
    </location>
</feature>
<reference evidence="14" key="1">
    <citation type="submission" date="2023-06" db="EMBL/GenBank/DDBJ databases">
        <title>Genome-scale phylogeny and comparative genomics of the fungal order Sordariales.</title>
        <authorList>
            <consortium name="Lawrence Berkeley National Laboratory"/>
            <person name="Hensen N."/>
            <person name="Bonometti L."/>
            <person name="Westerberg I."/>
            <person name="Brannstrom I.O."/>
            <person name="Guillou S."/>
            <person name="Cros-Aarteil S."/>
            <person name="Calhoun S."/>
            <person name="Haridas S."/>
            <person name="Kuo A."/>
            <person name="Mondo S."/>
            <person name="Pangilinan J."/>
            <person name="Riley R."/>
            <person name="Labutti K."/>
            <person name="Andreopoulos B."/>
            <person name="Lipzen A."/>
            <person name="Chen C."/>
            <person name="Yanf M."/>
            <person name="Daum C."/>
            <person name="Ng V."/>
            <person name="Clum A."/>
            <person name="Steindorff A."/>
            <person name="Ohm R."/>
            <person name="Martin F."/>
            <person name="Silar P."/>
            <person name="Natvig D."/>
            <person name="Lalanne C."/>
            <person name="Gautier V."/>
            <person name="Ament-Velasquez S.L."/>
            <person name="Kruys A."/>
            <person name="Hutchinson M.I."/>
            <person name="Powell A.J."/>
            <person name="Barry K."/>
            <person name="Miller A.N."/>
            <person name="Grigoriev I.V."/>
            <person name="Debuchy R."/>
            <person name="Gladieux P."/>
            <person name="Thoren M.H."/>
            <person name="Johannesson H."/>
        </authorList>
    </citation>
    <scope>NUCLEOTIDE SEQUENCE</scope>
    <source>
        <strain evidence="14">PSN4</strain>
    </source>
</reference>
<evidence type="ECO:0000256" key="5">
    <source>
        <dbReference type="ARBA" id="ARBA00022525"/>
    </source>
</evidence>
<protein>
    <recommendedName>
        <fullName evidence="3 13">Cutinase</fullName>
        <ecNumber evidence="3 13">3.1.1.74</ecNumber>
    </recommendedName>
</protein>
<gene>
    <name evidence="14" type="ORF">QBC47DRAFT_266934</name>
</gene>
<dbReference type="GO" id="GO:0050525">
    <property type="term" value="F:cutinase activity"/>
    <property type="evidence" value="ECO:0007669"/>
    <property type="project" value="UniProtKB-UniRule"/>
</dbReference>
<evidence type="ECO:0000256" key="10">
    <source>
        <dbReference type="ARBA" id="ARBA00034045"/>
    </source>
</evidence>
<dbReference type="PANTHER" id="PTHR48250">
    <property type="entry name" value="CUTINASE 2-RELATED"/>
    <property type="match status" value="1"/>
</dbReference>
<evidence type="ECO:0000256" key="1">
    <source>
        <dbReference type="ARBA" id="ARBA00004613"/>
    </source>
</evidence>
<evidence type="ECO:0000256" key="3">
    <source>
        <dbReference type="ARBA" id="ARBA00013095"/>
    </source>
</evidence>
<keyword evidence="6" id="KW-0732">Signal</keyword>